<reference evidence="9 10" key="1">
    <citation type="journal article" date="2018" name="Nat. Ecol. Evol.">
        <title>Pezizomycetes genomes reveal the molecular basis of ectomycorrhizal truffle lifestyle.</title>
        <authorList>
            <person name="Murat C."/>
            <person name="Payen T."/>
            <person name="Noel B."/>
            <person name="Kuo A."/>
            <person name="Morin E."/>
            <person name="Chen J."/>
            <person name="Kohler A."/>
            <person name="Krizsan K."/>
            <person name="Balestrini R."/>
            <person name="Da Silva C."/>
            <person name="Montanini B."/>
            <person name="Hainaut M."/>
            <person name="Levati E."/>
            <person name="Barry K.W."/>
            <person name="Belfiori B."/>
            <person name="Cichocki N."/>
            <person name="Clum A."/>
            <person name="Dockter R.B."/>
            <person name="Fauchery L."/>
            <person name="Guy J."/>
            <person name="Iotti M."/>
            <person name="Le Tacon F."/>
            <person name="Lindquist E.A."/>
            <person name="Lipzen A."/>
            <person name="Malagnac F."/>
            <person name="Mello A."/>
            <person name="Molinier V."/>
            <person name="Miyauchi S."/>
            <person name="Poulain J."/>
            <person name="Riccioni C."/>
            <person name="Rubini A."/>
            <person name="Sitrit Y."/>
            <person name="Splivallo R."/>
            <person name="Traeger S."/>
            <person name="Wang M."/>
            <person name="Zifcakova L."/>
            <person name="Wipf D."/>
            <person name="Zambonelli A."/>
            <person name="Paolocci F."/>
            <person name="Nowrousian M."/>
            <person name="Ottonello S."/>
            <person name="Baldrian P."/>
            <person name="Spatafora J.W."/>
            <person name="Henrissat B."/>
            <person name="Nagy L.G."/>
            <person name="Aury J.M."/>
            <person name="Wincker P."/>
            <person name="Grigoriev I.V."/>
            <person name="Bonfante P."/>
            <person name="Martin F.M."/>
        </authorList>
    </citation>
    <scope>NUCLEOTIDE SEQUENCE [LARGE SCALE GENOMIC DNA]</scope>
    <source>
        <strain evidence="9 10">RN42</strain>
    </source>
</reference>
<dbReference type="OrthoDB" id="10260857at2759"/>
<dbReference type="GO" id="GO:0006623">
    <property type="term" value="P:protein targeting to vacuole"/>
    <property type="evidence" value="ECO:0007669"/>
    <property type="project" value="TreeGrafter"/>
</dbReference>
<dbReference type="Gene3D" id="1.10.287.660">
    <property type="entry name" value="Helix hairpin bin"/>
    <property type="match status" value="1"/>
</dbReference>
<keyword evidence="3 6" id="KW-0813">Transport</keyword>
<protein>
    <recommendedName>
        <fullName evidence="8">VPS37 C-terminal domain-containing protein</fullName>
    </recommendedName>
</protein>
<evidence type="ECO:0000256" key="4">
    <source>
        <dbReference type="ARBA" id="ARBA00022753"/>
    </source>
</evidence>
<feature type="compositionally biased region" description="Pro residues" evidence="7">
    <location>
        <begin position="1"/>
        <end position="13"/>
    </location>
</feature>
<keyword evidence="5 6" id="KW-0653">Protein transport</keyword>
<sequence>MSTPPPLPPPPPAHLTYPTSASPIPTTSASLPPRPPKPSSPSPHQSTQPPEIPAPPPIDPNFLPPFLKDKSIADLQHLLNSPALLQALYTAHHPAAQASSQTLQSSLATTKSLALNLSSLEQQLHTQRAQTEALLASTKALEHAWREKEAEMYRELKRWSEVGLYQRLEAGIAEGERLSQQIEEEFLRSWGGSGKKKDKRGKKEKEKDSGEDTTESEDEEDEGSRRRALEEFVKQYVEVRKLVHLRKERKARWDEGRIGGWR</sequence>
<dbReference type="InterPro" id="IPR029012">
    <property type="entry name" value="Helix_hairpin_bin_sf"/>
</dbReference>
<feature type="compositionally biased region" description="Basic and acidic residues" evidence="7">
    <location>
        <begin position="201"/>
        <end position="210"/>
    </location>
</feature>
<feature type="compositionally biased region" description="Pro residues" evidence="7">
    <location>
        <begin position="50"/>
        <end position="63"/>
    </location>
</feature>
<evidence type="ECO:0000256" key="2">
    <source>
        <dbReference type="ARBA" id="ARBA00007617"/>
    </source>
</evidence>
<keyword evidence="4" id="KW-0967">Endosome</keyword>
<comment type="subcellular location">
    <subcellularLocation>
        <location evidence="1">Endosome</location>
    </subcellularLocation>
</comment>
<dbReference type="SUPFAM" id="SSF140111">
    <property type="entry name" value="Endosomal sorting complex assembly domain"/>
    <property type="match status" value="1"/>
</dbReference>
<feature type="domain" description="VPS37 C-terminal" evidence="8">
    <location>
        <begin position="142"/>
        <end position="262"/>
    </location>
</feature>
<dbReference type="GO" id="GO:0006612">
    <property type="term" value="P:protein targeting to membrane"/>
    <property type="evidence" value="ECO:0007669"/>
    <property type="project" value="TreeGrafter"/>
</dbReference>
<evidence type="ECO:0000259" key="8">
    <source>
        <dbReference type="PROSITE" id="PS51314"/>
    </source>
</evidence>
<feature type="compositionally biased region" description="Acidic residues" evidence="7">
    <location>
        <begin position="211"/>
        <end position="222"/>
    </location>
</feature>
<evidence type="ECO:0000256" key="5">
    <source>
        <dbReference type="ARBA" id="ARBA00022927"/>
    </source>
</evidence>
<evidence type="ECO:0000256" key="6">
    <source>
        <dbReference type="PROSITE-ProRule" id="PRU00646"/>
    </source>
</evidence>
<proteinExistence type="inferred from homology"/>
<organism evidence="9 10">
    <name type="scientific">Ascobolus immersus RN42</name>
    <dbReference type="NCBI Taxonomy" id="1160509"/>
    <lineage>
        <taxon>Eukaryota</taxon>
        <taxon>Fungi</taxon>
        <taxon>Dikarya</taxon>
        <taxon>Ascomycota</taxon>
        <taxon>Pezizomycotina</taxon>
        <taxon>Pezizomycetes</taxon>
        <taxon>Pezizales</taxon>
        <taxon>Ascobolaceae</taxon>
        <taxon>Ascobolus</taxon>
    </lineage>
</organism>
<dbReference type="EMBL" id="ML119685">
    <property type="protein sequence ID" value="RPA80701.1"/>
    <property type="molecule type" value="Genomic_DNA"/>
</dbReference>
<evidence type="ECO:0000256" key="3">
    <source>
        <dbReference type="ARBA" id="ARBA00022448"/>
    </source>
</evidence>
<dbReference type="InterPro" id="IPR009851">
    <property type="entry name" value="Mod_r"/>
</dbReference>
<dbReference type="Proteomes" id="UP000275078">
    <property type="component" value="Unassembled WGS sequence"/>
</dbReference>
<dbReference type="GO" id="GO:0000813">
    <property type="term" value="C:ESCRT I complex"/>
    <property type="evidence" value="ECO:0007669"/>
    <property type="project" value="UniProtKB-ARBA"/>
</dbReference>
<evidence type="ECO:0000313" key="9">
    <source>
        <dbReference type="EMBL" id="RPA80701.1"/>
    </source>
</evidence>
<dbReference type="PANTHER" id="PTHR13678:SF2">
    <property type="entry name" value="VACUOLAR PROTEIN SORTING-ASSOCIATED PROTEIN 37A"/>
    <property type="match status" value="1"/>
</dbReference>
<comment type="similarity">
    <text evidence="2">Belongs to the VPS37 family.</text>
</comment>
<feature type="compositionally biased region" description="Pro residues" evidence="7">
    <location>
        <begin position="32"/>
        <end position="41"/>
    </location>
</feature>
<dbReference type="PANTHER" id="PTHR13678">
    <property type="entry name" value="VACUOLAR PROTEIN SORTING-ASSOCIATED PROTEIN 37"/>
    <property type="match status" value="1"/>
</dbReference>
<dbReference type="Pfam" id="PF07200">
    <property type="entry name" value="Mod_r"/>
    <property type="match status" value="1"/>
</dbReference>
<feature type="region of interest" description="Disordered" evidence="7">
    <location>
        <begin position="1"/>
        <end position="66"/>
    </location>
</feature>
<feature type="compositionally biased region" description="Low complexity" evidence="7">
    <location>
        <begin position="16"/>
        <end position="31"/>
    </location>
</feature>
<evidence type="ECO:0000256" key="7">
    <source>
        <dbReference type="SAM" id="MobiDB-lite"/>
    </source>
</evidence>
<keyword evidence="10" id="KW-1185">Reference proteome</keyword>
<gene>
    <name evidence="9" type="ORF">BJ508DRAFT_327039</name>
</gene>
<evidence type="ECO:0000313" key="10">
    <source>
        <dbReference type="Proteomes" id="UP000275078"/>
    </source>
</evidence>
<dbReference type="InterPro" id="IPR037202">
    <property type="entry name" value="ESCRT_assembly_dom"/>
</dbReference>
<dbReference type="PROSITE" id="PS51314">
    <property type="entry name" value="VPS37_C"/>
    <property type="match status" value="1"/>
</dbReference>
<dbReference type="AlphaFoldDB" id="A0A3N4I941"/>
<accession>A0A3N4I941</accession>
<dbReference type="STRING" id="1160509.A0A3N4I941"/>
<feature type="region of interest" description="Disordered" evidence="7">
    <location>
        <begin position="191"/>
        <end position="226"/>
    </location>
</feature>
<name>A0A3N4I941_ASCIM</name>
<dbReference type="GO" id="GO:0043162">
    <property type="term" value="P:ubiquitin-dependent protein catabolic process via the multivesicular body sorting pathway"/>
    <property type="evidence" value="ECO:0007669"/>
    <property type="project" value="UniProtKB-ARBA"/>
</dbReference>
<evidence type="ECO:0000256" key="1">
    <source>
        <dbReference type="ARBA" id="ARBA00004177"/>
    </source>
</evidence>